<dbReference type="PANTHER" id="PTHR30073">
    <property type="entry name" value="ASPARTATE--AMMONIA LIGASE"/>
    <property type="match status" value="1"/>
</dbReference>
<comment type="similarity">
    <text evidence="7">Belongs to the class-II aminoacyl-tRNA synthetase family. AsnA subfamily.</text>
</comment>
<dbReference type="InterPro" id="IPR045864">
    <property type="entry name" value="aa-tRNA-synth_II/BPL/LPL"/>
</dbReference>
<dbReference type="InterPro" id="IPR006195">
    <property type="entry name" value="aa-tRNA-synth_II"/>
</dbReference>
<dbReference type="EMBL" id="FQZP01000076">
    <property type="protein sequence ID" value="SHJ57171.1"/>
    <property type="molecule type" value="Genomic_DNA"/>
</dbReference>
<dbReference type="OrthoDB" id="9766088at2"/>
<dbReference type="RefSeq" id="WP_149679682.1">
    <property type="nucleotide sequence ID" value="NZ_DAONMB010000213.1"/>
</dbReference>
<keyword evidence="1 7" id="KW-0963">Cytoplasm</keyword>
<evidence type="ECO:0000313" key="11">
    <source>
        <dbReference type="Proteomes" id="UP000324781"/>
    </source>
</evidence>
<keyword evidence="3 7" id="KW-0028">Amino-acid biosynthesis</keyword>
<dbReference type="PROSITE" id="PS50862">
    <property type="entry name" value="AA_TRNA_LIGASE_II"/>
    <property type="match status" value="1"/>
</dbReference>
<dbReference type="PANTHER" id="PTHR30073:SF5">
    <property type="entry name" value="ASPARTATE--AMMONIA LIGASE"/>
    <property type="match status" value="1"/>
</dbReference>
<gene>
    <name evidence="7" type="primary">asnA</name>
    <name evidence="10" type="ORF">SAMN05444373_10761</name>
</gene>
<dbReference type="Pfam" id="PF03590">
    <property type="entry name" value="AsnA"/>
    <property type="match status" value="1"/>
</dbReference>
<dbReference type="PIRSF" id="PIRSF001555">
    <property type="entry name" value="Asp_ammon_ligase"/>
    <property type="match status" value="1"/>
</dbReference>
<evidence type="ECO:0000256" key="6">
    <source>
        <dbReference type="ARBA" id="ARBA00022888"/>
    </source>
</evidence>
<evidence type="ECO:0000256" key="3">
    <source>
        <dbReference type="ARBA" id="ARBA00022605"/>
    </source>
</evidence>
<dbReference type="Gene3D" id="3.30.930.10">
    <property type="entry name" value="Bira Bifunctional Protein, Domain 2"/>
    <property type="match status" value="1"/>
</dbReference>
<dbReference type="GO" id="GO:0004071">
    <property type="term" value="F:aspartate-ammonia ligase activity"/>
    <property type="evidence" value="ECO:0007669"/>
    <property type="project" value="UniProtKB-UniRule"/>
</dbReference>
<reference evidence="10 11" key="1">
    <citation type="submission" date="2016-11" db="EMBL/GenBank/DDBJ databases">
        <authorList>
            <person name="Varghese N."/>
            <person name="Submissions S."/>
        </authorList>
    </citation>
    <scope>NUCLEOTIDE SEQUENCE [LARGE SCALE GENOMIC DNA]</scope>
    <source>
        <strain evidence="10 11">DSM 19027</strain>
    </source>
</reference>
<dbReference type="CDD" id="cd00645">
    <property type="entry name" value="AsnA"/>
    <property type="match status" value="1"/>
</dbReference>
<dbReference type="GO" id="GO:0005524">
    <property type="term" value="F:ATP binding"/>
    <property type="evidence" value="ECO:0007669"/>
    <property type="project" value="UniProtKB-UniRule"/>
</dbReference>
<comment type="subcellular location">
    <subcellularLocation>
        <location evidence="7">Cytoplasm</location>
    </subcellularLocation>
</comment>
<evidence type="ECO:0000256" key="4">
    <source>
        <dbReference type="ARBA" id="ARBA00022741"/>
    </source>
</evidence>
<name>A0A1M6KDZ4_9FIRM</name>
<dbReference type="HAMAP" id="MF_00555">
    <property type="entry name" value="AsnA"/>
    <property type="match status" value="1"/>
</dbReference>
<evidence type="ECO:0000256" key="5">
    <source>
        <dbReference type="ARBA" id="ARBA00022840"/>
    </source>
</evidence>
<dbReference type="AlphaFoldDB" id="A0A1M6KDZ4"/>
<evidence type="ECO:0000256" key="2">
    <source>
        <dbReference type="ARBA" id="ARBA00022598"/>
    </source>
</evidence>
<accession>A0A1M6KDZ4</accession>
<evidence type="ECO:0000256" key="8">
    <source>
        <dbReference type="NCBIfam" id="TIGR00669"/>
    </source>
</evidence>
<proteinExistence type="inferred from homology"/>
<sequence>MQAGLFPLTDYKPIMGIRETEIAIKYIKDLFENTLAEVLNLTRVSAPLFVCSQTGLNDNLNGVERPVSFDVKHMDGCTVEIVHSLAKWKRAALKRYGFTRGEGIYTDMNAIRRDEEMDNLHSIYVDQWDWEKVIGPEERNIDTLKAVVRDIFSVFKKVEDKVVERFPVLKKQLPDEISFITTQELEDRYPDLTPKEREDRITEERKAVFIMQIGGKLKSGKKHDGRAPDYDDWELNGDILFWYPVLNKAVEMSSMGIRVDAESLDRQLKLAGCEDRRNLPYHRDVLEGKLPQTVGGGIGQSRICMFFLGKAHIGEVHASVWPEEMVQACEKMGIQLL</sequence>
<comment type="pathway">
    <text evidence="7">Amino-acid biosynthesis; L-asparagine biosynthesis; L-asparagine from L-aspartate (ammonia route): step 1/1.</text>
</comment>
<protein>
    <recommendedName>
        <fullName evidence="7 8">Aspartate--ammonia ligase</fullName>
        <ecNumber evidence="7 8">6.3.1.1</ecNumber>
    </recommendedName>
    <alternativeName>
        <fullName evidence="7">Asparagine synthetase A</fullName>
    </alternativeName>
</protein>
<keyword evidence="4 7" id="KW-0547">Nucleotide-binding</keyword>
<comment type="catalytic activity">
    <reaction evidence="7">
        <text>L-aspartate + NH4(+) + ATP = L-asparagine + AMP + diphosphate + H(+)</text>
        <dbReference type="Rhea" id="RHEA:11372"/>
        <dbReference type="ChEBI" id="CHEBI:15378"/>
        <dbReference type="ChEBI" id="CHEBI:28938"/>
        <dbReference type="ChEBI" id="CHEBI:29991"/>
        <dbReference type="ChEBI" id="CHEBI:30616"/>
        <dbReference type="ChEBI" id="CHEBI:33019"/>
        <dbReference type="ChEBI" id="CHEBI:58048"/>
        <dbReference type="ChEBI" id="CHEBI:456215"/>
        <dbReference type="EC" id="6.3.1.1"/>
    </reaction>
</comment>
<dbReference type="GO" id="GO:0016740">
    <property type="term" value="F:transferase activity"/>
    <property type="evidence" value="ECO:0007669"/>
    <property type="project" value="UniProtKB-ARBA"/>
</dbReference>
<dbReference type="Proteomes" id="UP000324781">
    <property type="component" value="Unassembled WGS sequence"/>
</dbReference>
<evidence type="ECO:0000313" key="10">
    <source>
        <dbReference type="EMBL" id="SHJ57171.1"/>
    </source>
</evidence>
<dbReference type="EC" id="6.3.1.1" evidence="7 8"/>
<dbReference type="InterPro" id="IPR004618">
    <property type="entry name" value="AsnA"/>
</dbReference>
<dbReference type="SUPFAM" id="SSF55681">
    <property type="entry name" value="Class II aaRS and biotin synthetases"/>
    <property type="match status" value="1"/>
</dbReference>
<dbReference type="NCBIfam" id="TIGR00669">
    <property type="entry name" value="asnA"/>
    <property type="match status" value="1"/>
</dbReference>
<evidence type="ECO:0000256" key="7">
    <source>
        <dbReference type="HAMAP-Rule" id="MF_00555"/>
    </source>
</evidence>
<evidence type="ECO:0000256" key="1">
    <source>
        <dbReference type="ARBA" id="ARBA00022490"/>
    </source>
</evidence>
<organism evidence="10 11">
    <name type="scientific">Thermoclostridium caenicola</name>
    <dbReference type="NCBI Taxonomy" id="659425"/>
    <lineage>
        <taxon>Bacteria</taxon>
        <taxon>Bacillati</taxon>
        <taxon>Bacillota</taxon>
        <taxon>Clostridia</taxon>
        <taxon>Eubacteriales</taxon>
        <taxon>Oscillospiraceae</taxon>
        <taxon>Thermoclostridium</taxon>
    </lineage>
</organism>
<keyword evidence="11" id="KW-1185">Reference proteome</keyword>
<keyword evidence="6 7" id="KW-0061">Asparagine biosynthesis</keyword>
<keyword evidence="5 7" id="KW-0067">ATP-binding</keyword>
<dbReference type="GO" id="GO:0070981">
    <property type="term" value="P:L-asparagine biosynthetic process"/>
    <property type="evidence" value="ECO:0007669"/>
    <property type="project" value="UniProtKB-UniRule"/>
</dbReference>
<keyword evidence="2 7" id="KW-0436">Ligase</keyword>
<dbReference type="GO" id="GO:0005829">
    <property type="term" value="C:cytosol"/>
    <property type="evidence" value="ECO:0007669"/>
    <property type="project" value="TreeGrafter"/>
</dbReference>
<evidence type="ECO:0000259" key="9">
    <source>
        <dbReference type="PROSITE" id="PS50862"/>
    </source>
</evidence>
<dbReference type="GO" id="GO:0140096">
    <property type="term" value="F:catalytic activity, acting on a protein"/>
    <property type="evidence" value="ECO:0007669"/>
    <property type="project" value="UniProtKB-ARBA"/>
</dbReference>
<feature type="domain" description="Aminoacyl-transfer RNA synthetases class-II family profile" evidence="9">
    <location>
        <begin position="113"/>
        <end position="322"/>
    </location>
</feature>
<dbReference type="UniPathway" id="UPA00134">
    <property type="reaction ID" value="UER00194"/>
</dbReference>